<dbReference type="SUPFAM" id="SSF52218">
    <property type="entry name" value="Flavoproteins"/>
    <property type="match status" value="1"/>
</dbReference>
<dbReference type="GO" id="GO:0016651">
    <property type="term" value="F:oxidoreductase activity, acting on NAD(P)H"/>
    <property type="evidence" value="ECO:0007669"/>
    <property type="project" value="UniProtKB-ARBA"/>
</dbReference>
<feature type="region of interest" description="Disordered" evidence="1">
    <location>
        <begin position="42"/>
        <end position="68"/>
    </location>
</feature>
<dbReference type="PROSITE" id="PS50902">
    <property type="entry name" value="FLAVODOXIN_LIKE"/>
    <property type="match status" value="1"/>
</dbReference>
<dbReference type="GO" id="GO:0010181">
    <property type="term" value="F:FMN binding"/>
    <property type="evidence" value="ECO:0007669"/>
    <property type="project" value="InterPro"/>
</dbReference>
<dbReference type="Pfam" id="PF12682">
    <property type="entry name" value="Flavodoxin_4"/>
    <property type="match status" value="1"/>
</dbReference>
<reference evidence="3 4" key="1">
    <citation type="journal article" date="2014" name="BMC Genomics">
        <title>Unusual genome complexity in Lactobacillus salivarius JCM1046.</title>
        <authorList>
            <person name="Raftis E.J."/>
            <person name="Forde B.M."/>
            <person name="Claesson M.J."/>
            <person name="O'Toole P.W."/>
        </authorList>
    </citation>
    <scope>NUCLEOTIDE SEQUENCE [LARGE SCALE GENOMIC DNA]</scope>
    <source>
        <strain evidence="3 4">JCM1046</strain>
    </source>
</reference>
<gene>
    <name evidence="3" type="primary">fldA</name>
    <name evidence="3" type="ORF">LSJ_0155</name>
</gene>
<evidence type="ECO:0000256" key="1">
    <source>
        <dbReference type="SAM" id="MobiDB-lite"/>
    </source>
</evidence>
<dbReference type="PANTHER" id="PTHR39201">
    <property type="entry name" value="EXPORTED PROTEIN-RELATED"/>
    <property type="match status" value="1"/>
</dbReference>
<name>A0A089QA29_9LACO</name>
<proteinExistence type="predicted"/>
<dbReference type="AlphaFoldDB" id="A0A089QA29"/>
<dbReference type="Proteomes" id="UP000029488">
    <property type="component" value="Chromosome"/>
</dbReference>
<accession>A0A089QA29</accession>
<dbReference type="InterPro" id="IPR008254">
    <property type="entry name" value="Flavodoxin/NO_synth"/>
</dbReference>
<dbReference type="Gene3D" id="3.40.50.360">
    <property type="match status" value="1"/>
</dbReference>
<dbReference type="KEGG" id="lsj:LSJ_0155"/>
<feature type="compositionally biased region" description="Basic and acidic residues" evidence="1">
    <location>
        <begin position="53"/>
        <end position="62"/>
    </location>
</feature>
<dbReference type="PANTHER" id="PTHR39201:SF1">
    <property type="entry name" value="FLAVODOXIN-LIKE DOMAIN-CONTAINING PROTEIN"/>
    <property type="match status" value="1"/>
</dbReference>
<protein>
    <submittedName>
        <fullName evidence="3">Flavodoxin</fullName>
    </submittedName>
</protein>
<dbReference type="EMBL" id="CP007646">
    <property type="protein sequence ID" value="AIR09919.1"/>
    <property type="molecule type" value="Genomic_DNA"/>
</dbReference>
<dbReference type="InterPro" id="IPR029039">
    <property type="entry name" value="Flavoprotein-like_sf"/>
</dbReference>
<sequence length="156" mass="17820">MTKSLVIYFSMTNNTKKVAEMIAQELGADTYRIQAKQPYTSEDLNWHNNNSRANREQEDNNSRPEFAGQLPDLTKYDRILIGHPTWWGIPPRIINTVIEKLDLSGKEIATFSTSGGSTYDQARKVMNELIGSDVKPGRVLSSKKDVENWLRDINFK</sequence>
<evidence type="ECO:0000313" key="3">
    <source>
        <dbReference type="EMBL" id="AIR09919.1"/>
    </source>
</evidence>
<feature type="compositionally biased region" description="Polar residues" evidence="1">
    <location>
        <begin position="42"/>
        <end position="52"/>
    </location>
</feature>
<feature type="domain" description="Flavodoxin-like" evidence="2">
    <location>
        <begin position="4"/>
        <end position="156"/>
    </location>
</feature>
<evidence type="ECO:0000313" key="4">
    <source>
        <dbReference type="Proteomes" id="UP000029488"/>
    </source>
</evidence>
<evidence type="ECO:0000259" key="2">
    <source>
        <dbReference type="PROSITE" id="PS50902"/>
    </source>
</evidence>
<organism evidence="3 4">
    <name type="scientific">Ligilactobacillus salivarius</name>
    <dbReference type="NCBI Taxonomy" id="1624"/>
    <lineage>
        <taxon>Bacteria</taxon>
        <taxon>Bacillati</taxon>
        <taxon>Bacillota</taxon>
        <taxon>Bacilli</taxon>
        <taxon>Lactobacillales</taxon>
        <taxon>Lactobacillaceae</taxon>
        <taxon>Ligilactobacillus</taxon>
    </lineage>
</organism>
<dbReference type="RefSeq" id="WP_044004404.1">
    <property type="nucleotide sequence ID" value="NZ_CP007646.1"/>
</dbReference>